<organism evidence="1 2">
    <name type="scientific">Ranatra chinensis</name>
    <dbReference type="NCBI Taxonomy" id="642074"/>
    <lineage>
        <taxon>Eukaryota</taxon>
        <taxon>Metazoa</taxon>
        <taxon>Ecdysozoa</taxon>
        <taxon>Arthropoda</taxon>
        <taxon>Hexapoda</taxon>
        <taxon>Insecta</taxon>
        <taxon>Pterygota</taxon>
        <taxon>Neoptera</taxon>
        <taxon>Paraneoptera</taxon>
        <taxon>Hemiptera</taxon>
        <taxon>Heteroptera</taxon>
        <taxon>Panheteroptera</taxon>
        <taxon>Nepomorpha</taxon>
        <taxon>Nepidae</taxon>
        <taxon>Ranatrinae</taxon>
        <taxon>Ranatra</taxon>
    </lineage>
</organism>
<protein>
    <submittedName>
        <fullName evidence="1">Uncharacterized protein</fullName>
    </submittedName>
</protein>
<dbReference type="Proteomes" id="UP001558652">
    <property type="component" value="Unassembled WGS sequence"/>
</dbReference>
<proteinExistence type="predicted"/>
<dbReference type="AlphaFoldDB" id="A0ABD0YTY1"/>
<reference evidence="1 2" key="1">
    <citation type="submission" date="2024-07" db="EMBL/GenBank/DDBJ databases">
        <title>Chromosome-level genome assembly of the water stick insect Ranatra chinensis (Heteroptera: Nepidae).</title>
        <authorList>
            <person name="Liu X."/>
        </authorList>
    </citation>
    <scope>NUCLEOTIDE SEQUENCE [LARGE SCALE GENOMIC DNA]</scope>
    <source>
        <strain evidence="1">Cailab_2021Rc</strain>
        <tissue evidence="1">Muscle</tissue>
    </source>
</reference>
<accession>A0ABD0YTY1</accession>
<name>A0ABD0YTY1_9HEMI</name>
<gene>
    <name evidence="1" type="ORF">AAG570_002981</name>
</gene>
<sequence>MDPKNSIIYEDNIIMAPELFPKNSFAVAKFQCKNGGGNQNFTEPEMMQHMMNLVDGIRRDFTLGDHDHRQEARTEMTHRPMGLVDYATIMRKNVFVIDKFGQKKPPVSDTMLAHYMNLFGDATYLRNCRCNLCLCGLAQEFATTDICADLMAKLPNKGYRRMDYARAITDLHLHRQQARSILSGRVCKGHPSAPQNLSGMTIDIPDSWRYLSCNPENETSTSFETLAFDHAGSDPFPHTAVPKIHQEKKLQVPWRVHSVVKYHSKLVRKPLLRPFAPPTADARFVIKFLALGRKSAVDPSSACGNLWT</sequence>
<keyword evidence="2" id="KW-1185">Reference proteome</keyword>
<comment type="caution">
    <text evidence="1">The sequence shown here is derived from an EMBL/GenBank/DDBJ whole genome shotgun (WGS) entry which is preliminary data.</text>
</comment>
<evidence type="ECO:0000313" key="1">
    <source>
        <dbReference type="EMBL" id="KAL1122654.1"/>
    </source>
</evidence>
<dbReference type="EMBL" id="JBFDAA010000013">
    <property type="protein sequence ID" value="KAL1122654.1"/>
    <property type="molecule type" value="Genomic_DNA"/>
</dbReference>
<evidence type="ECO:0000313" key="2">
    <source>
        <dbReference type="Proteomes" id="UP001558652"/>
    </source>
</evidence>